<evidence type="ECO:0000256" key="1">
    <source>
        <dbReference type="SAM" id="SignalP"/>
    </source>
</evidence>
<sequence>MKRAKLVKMMVAAMSLTLLTACNIIPEGEEGGESTSSEDQVIEEDKAIQQLGEAQYYQPLIDQDGNYPVSQNRGTTSRLNSNINMKLFEDDLIRLAQDYFPVEDHYFQEGQYISSDMVQTWLDRESEDNPEGLNPGDEDQPRYLNSVLEHDFYQVNEDGNYQLAGMSIGLAMNPEDSETDTDQEIDRQTLIDQGQEMADKIVAKVREHEDIGDDLPIMVGIFEQAAKDDLSGGTYIQKGLSQGGPEVAGWEEVDEERLVFPVQGGESPEVNSFKNFQSQVESFFPNLNGVVGRAHYINEILADLHIQITTQFYGRGEMAAFTYYLNTAAMTYLPENIRIQIVVESLDGVEAILVRESNQNEFVSHIFD</sequence>
<dbReference type="RefSeq" id="WP_003778029.1">
    <property type="nucleotide sequence ID" value="NZ_JH992959.1"/>
</dbReference>
<dbReference type="Gene3D" id="3.10.570.10">
    <property type="entry name" value="sex pheromone staph- cam373 precursor domain"/>
    <property type="match status" value="1"/>
</dbReference>
<dbReference type="Proteomes" id="UP000009875">
    <property type="component" value="Unassembled WGS sequence"/>
</dbReference>
<dbReference type="Pfam" id="PF07537">
    <property type="entry name" value="CamS"/>
    <property type="match status" value="1"/>
</dbReference>
<dbReference type="AlphaFoldDB" id="K9E8G6"/>
<dbReference type="OrthoDB" id="9795361at2"/>
<evidence type="ECO:0008006" key="4">
    <source>
        <dbReference type="Google" id="ProtNLM"/>
    </source>
</evidence>
<dbReference type="CDD" id="cd13441">
    <property type="entry name" value="CamS_repeat_1"/>
    <property type="match status" value="1"/>
</dbReference>
<comment type="caution">
    <text evidence="2">The sequence shown here is derived from an EMBL/GenBank/DDBJ whole genome shotgun (WGS) entry which is preliminary data.</text>
</comment>
<accession>K9E8G6</accession>
<dbReference type="PROSITE" id="PS51257">
    <property type="entry name" value="PROKAR_LIPOPROTEIN"/>
    <property type="match status" value="1"/>
</dbReference>
<dbReference type="eggNOG" id="COG4851">
    <property type="taxonomic scope" value="Bacteria"/>
</dbReference>
<dbReference type="CDD" id="cd13440">
    <property type="entry name" value="CamS_repeat_2"/>
    <property type="match status" value="1"/>
</dbReference>
<evidence type="ECO:0000313" key="3">
    <source>
        <dbReference type="Proteomes" id="UP000009875"/>
    </source>
</evidence>
<evidence type="ECO:0000313" key="2">
    <source>
        <dbReference type="EMBL" id="EKU93479.1"/>
    </source>
</evidence>
<dbReference type="HOGENOM" id="CLU_052482_0_0_9"/>
<dbReference type="InterPro" id="IPR011426">
    <property type="entry name" value="CamS"/>
</dbReference>
<gene>
    <name evidence="2" type="ORF">HMPREF9698_01011</name>
</gene>
<protein>
    <recommendedName>
        <fullName evidence="4">Protein involved in sex pheromone biosynthesis</fullName>
    </recommendedName>
</protein>
<keyword evidence="1" id="KW-0732">Signal</keyword>
<dbReference type="EMBL" id="AGXA01000020">
    <property type="protein sequence ID" value="EKU93479.1"/>
    <property type="molecule type" value="Genomic_DNA"/>
</dbReference>
<dbReference type="STRING" id="883081.HMPREF9698_01011"/>
<organism evidence="2 3">
    <name type="scientific">Alloiococcus otitis ATCC 51267</name>
    <dbReference type="NCBI Taxonomy" id="883081"/>
    <lineage>
        <taxon>Bacteria</taxon>
        <taxon>Bacillati</taxon>
        <taxon>Bacillota</taxon>
        <taxon>Bacilli</taxon>
        <taxon>Lactobacillales</taxon>
        <taxon>Carnobacteriaceae</taxon>
        <taxon>Alloiococcus</taxon>
    </lineage>
</organism>
<reference evidence="2 3" key="1">
    <citation type="submission" date="2012-09" db="EMBL/GenBank/DDBJ databases">
        <title>The Genome Sequence of Alloiococcus otitis ATCC 51267.</title>
        <authorList>
            <consortium name="The Broad Institute Genome Sequencing Platform"/>
            <person name="Earl A."/>
            <person name="Ward D."/>
            <person name="Feldgarden M."/>
            <person name="Gevers D."/>
            <person name="Huys G."/>
            <person name="Walker B."/>
            <person name="Young S.K."/>
            <person name="Zeng Q."/>
            <person name="Gargeya S."/>
            <person name="Fitzgerald M."/>
            <person name="Haas B."/>
            <person name="Abouelleil A."/>
            <person name="Alvarado L."/>
            <person name="Arachchi H.M."/>
            <person name="Berlin A.M."/>
            <person name="Chapman S.B."/>
            <person name="Goldberg J."/>
            <person name="Griggs A."/>
            <person name="Gujja S."/>
            <person name="Hansen M."/>
            <person name="Howarth C."/>
            <person name="Imamovic A."/>
            <person name="Larimer J."/>
            <person name="McCowen C."/>
            <person name="Montmayeur A."/>
            <person name="Murphy C."/>
            <person name="Neiman D."/>
            <person name="Pearson M."/>
            <person name="Priest M."/>
            <person name="Roberts A."/>
            <person name="Saif S."/>
            <person name="Shea T."/>
            <person name="Sisk P."/>
            <person name="Sykes S."/>
            <person name="Wortman J."/>
            <person name="Nusbaum C."/>
            <person name="Birren B."/>
        </authorList>
    </citation>
    <scope>NUCLEOTIDE SEQUENCE [LARGE SCALE GENOMIC DNA]</scope>
    <source>
        <strain evidence="2 3">ATCC 51267</strain>
    </source>
</reference>
<feature type="signal peptide" evidence="1">
    <location>
        <begin position="1"/>
        <end position="20"/>
    </location>
</feature>
<feature type="chain" id="PRO_5039184919" description="Protein involved in sex pheromone biosynthesis" evidence="1">
    <location>
        <begin position="21"/>
        <end position="368"/>
    </location>
</feature>
<keyword evidence="3" id="KW-1185">Reference proteome</keyword>
<name>K9E8G6_9LACT</name>
<dbReference type="PIRSF" id="PIRSF012509">
    <property type="entry name" value="CamS"/>
    <property type="match status" value="1"/>
</dbReference>
<proteinExistence type="predicted"/>